<keyword evidence="3" id="KW-1185">Reference proteome</keyword>
<evidence type="ECO:0000313" key="3">
    <source>
        <dbReference type="Proteomes" id="UP000559182"/>
    </source>
</evidence>
<dbReference type="AlphaFoldDB" id="A0A839NDM1"/>
<dbReference type="Proteomes" id="UP000559182">
    <property type="component" value="Unassembled WGS sequence"/>
</dbReference>
<evidence type="ECO:0000313" key="2">
    <source>
        <dbReference type="EMBL" id="MBB2892632.1"/>
    </source>
</evidence>
<gene>
    <name evidence="2" type="ORF">FHU39_002616</name>
</gene>
<organism evidence="2 3">
    <name type="scientific">Flexivirga oryzae</name>
    <dbReference type="NCBI Taxonomy" id="1794944"/>
    <lineage>
        <taxon>Bacteria</taxon>
        <taxon>Bacillati</taxon>
        <taxon>Actinomycetota</taxon>
        <taxon>Actinomycetes</taxon>
        <taxon>Micrococcales</taxon>
        <taxon>Dermacoccaceae</taxon>
        <taxon>Flexivirga</taxon>
    </lineage>
</organism>
<dbReference type="RefSeq" id="WP_183320779.1">
    <property type="nucleotide sequence ID" value="NZ_JACHVQ010000001.1"/>
</dbReference>
<sequence length="199" mass="20551">MRAPLGGRFVEVEWDSGSNASAQTVGAVDIGGNHPVTLTLVAGGHRYRLDTFRTDALVDGSAVIAVDGDGDDLRIEATYAGVTQSVDPTTGTRRAGRADLLYNSGGWSPVVGDGAPSAKPRAKLQWQTSDNGGSAIRLAYVDGSAGHRKAATGWSSTAATSGCPTMCAGGRRGTRRRTSTISSRSRRSPAASGSTADRR</sequence>
<proteinExistence type="predicted"/>
<name>A0A839NDM1_9MICO</name>
<feature type="region of interest" description="Disordered" evidence="1">
    <location>
        <begin position="155"/>
        <end position="199"/>
    </location>
</feature>
<protein>
    <submittedName>
        <fullName evidence="2">Uncharacterized protein</fullName>
    </submittedName>
</protein>
<comment type="caution">
    <text evidence="2">The sequence shown here is derived from an EMBL/GenBank/DDBJ whole genome shotgun (WGS) entry which is preliminary data.</text>
</comment>
<feature type="compositionally biased region" description="Low complexity" evidence="1">
    <location>
        <begin position="179"/>
        <end position="199"/>
    </location>
</feature>
<dbReference type="EMBL" id="JACHVQ010000001">
    <property type="protein sequence ID" value="MBB2892632.1"/>
    <property type="molecule type" value="Genomic_DNA"/>
</dbReference>
<evidence type="ECO:0000256" key="1">
    <source>
        <dbReference type="SAM" id="MobiDB-lite"/>
    </source>
</evidence>
<accession>A0A839NDM1</accession>
<reference evidence="2 3" key="1">
    <citation type="submission" date="2020-08" db="EMBL/GenBank/DDBJ databases">
        <title>Sequencing the genomes of 1000 actinobacteria strains.</title>
        <authorList>
            <person name="Klenk H.-P."/>
        </authorList>
    </citation>
    <scope>NUCLEOTIDE SEQUENCE [LARGE SCALE GENOMIC DNA]</scope>
    <source>
        <strain evidence="2 3">DSM 105369</strain>
    </source>
</reference>